<dbReference type="EMBL" id="BMIR01000015">
    <property type="protein sequence ID" value="GGE48629.1"/>
    <property type="molecule type" value="Genomic_DNA"/>
</dbReference>
<keyword evidence="1" id="KW-1133">Transmembrane helix</keyword>
<name>A0A8J3DZN8_9BACL</name>
<keyword evidence="1" id="KW-0472">Membrane</keyword>
<comment type="caution">
    <text evidence="2">The sequence shown here is derived from an EMBL/GenBank/DDBJ whole genome shotgun (WGS) entry which is preliminary data.</text>
</comment>
<dbReference type="AlphaFoldDB" id="A0A8J3DZN8"/>
<organism evidence="2 3">
    <name type="scientific">Pullulanibacillus camelliae</name>
    <dbReference type="NCBI Taxonomy" id="1707096"/>
    <lineage>
        <taxon>Bacteria</taxon>
        <taxon>Bacillati</taxon>
        <taxon>Bacillota</taxon>
        <taxon>Bacilli</taxon>
        <taxon>Bacillales</taxon>
        <taxon>Sporolactobacillaceae</taxon>
        <taxon>Pullulanibacillus</taxon>
    </lineage>
</organism>
<reference evidence="2" key="1">
    <citation type="journal article" date="2014" name="Int. J. Syst. Evol. Microbiol.">
        <title>Complete genome sequence of Corynebacterium casei LMG S-19264T (=DSM 44701T), isolated from a smear-ripened cheese.</title>
        <authorList>
            <consortium name="US DOE Joint Genome Institute (JGI-PGF)"/>
            <person name="Walter F."/>
            <person name="Albersmeier A."/>
            <person name="Kalinowski J."/>
            <person name="Ruckert C."/>
        </authorList>
    </citation>
    <scope>NUCLEOTIDE SEQUENCE</scope>
    <source>
        <strain evidence="2">CGMCC 1.15371</strain>
    </source>
</reference>
<gene>
    <name evidence="2" type="ORF">GCM10011391_29320</name>
</gene>
<proteinExistence type="predicted"/>
<evidence type="ECO:0000256" key="1">
    <source>
        <dbReference type="SAM" id="Phobius"/>
    </source>
</evidence>
<accession>A0A8J3DZN8</accession>
<dbReference type="RefSeq" id="WP_229672625.1">
    <property type="nucleotide sequence ID" value="NZ_BMIR01000015.1"/>
</dbReference>
<keyword evidence="3" id="KW-1185">Reference proteome</keyword>
<evidence type="ECO:0000313" key="2">
    <source>
        <dbReference type="EMBL" id="GGE48629.1"/>
    </source>
</evidence>
<feature type="transmembrane region" description="Helical" evidence="1">
    <location>
        <begin position="37"/>
        <end position="59"/>
    </location>
</feature>
<dbReference type="Proteomes" id="UP000628775">
    <property type="component" value="Unassembled WGS sequence"/>
</dbReference>
<feature type="transmembrane region" description="Helical" evidence="1">
    <location>
        <begin position="6"/>
        <end position="30"/>
    </location>
</feature>
<evidence type="ECO:0000313" key="3">
    <source>
        <dbReference type="Proteomes" id="UP000628775"/>
    </source>
</evidence>
<sequence length="107" mass="11908">MPFSLPQLIISILLFAVVFFGIGFIVNMLLKTTWLIAILYPIFIILIVDHVSVLDYFTHTSKALADLGTSFVHLKTADIVVLSMGFVGTIIAGITIKTLRKRGYTMF</sequence>
<reference evidence="2" key="2">
    <citation type="submission" date="2020-09" db="EMBL/GenBank/DDBJ databases">
        <authorList>
            <person name="Sun Q."/>
            <person name="Zhou Y."/>
        </authorList>
    </citation>
    <scope>NUCLEOTIDE SEQUENCE</scope>
    <source>
        <strain evidence="2">CGMCC 1.15371</strain>
    </source>
</reference>
<dbReference type="Pfam" id="PF14068">
    <property type="entry name" value="YuiB"/>
    <property type="match status" value="1"/>
</dbReference>
<protein>
    <submittedName>
        <fullName evidence="2">Uncharacterized protein</fullName>
    </submittedName>
</protein>
<dbReference type="InterPro" id="IPR025917">
    <property type="entry name" value="YuiB"/>
</dbReference>
<feature type="transmembrane region" description="Helical" evidence="1">
    <location>
        <begin position="79"/>
        <end position="99"/>
    </location>
</feature>
<keyword evidence="1" id="KW-0812">Transmembrane</keyword>